<sequence>MVVVRSIQLAYWNPFPTTPERTRRYCAQFREYPILRPVGPGRLALTRGIPKPTATVAQLSRVAKTTTLNDDETLDFVRTPVLCTREYQEERSLAGGRDAAEAEEKKLLEWAASPTDQVQKTVDMEPHRRGQCRRRSVQLAASTADIGSLGSEYAAVEKVLGKRIRKRGRGRTTEYLVQFKGSSDKLSMWTAA</sequence>
<dbReference type="Gene3D" id="2.40.50.40">
    <property type="match status" value="1"/>
</dbReference>
<organism evidence="2 3">
    <name type="scientific">Metarhizium humberi</name>
    <dbReference type="NCBI Taxonomy" id="2596975"/>
    <lineage>
        <taxon>Eukaryota</taxon>
        <taxon>Fungi</taxon>
        <taxon>Dikarya</taxon>
        <taxon>Ascomycota</taxon>
        <taxon>Pezizomycotina</taxon>
        <taxon>Sordariomycetes</taxon>
        <taxon>Hypocreomycetidae</taxon>
        <taxon>Hypocreales</taxon>
        <taxon>Clavicipitaceae</taxon>
        <taxon>Metarhizium</taxon>
    </lineage>
</organism>
<proteinExistence type="predicted"/>
<dbReference type="Proteomes" id="UP000764110">
    <property type="component" value="Unassembled WGS sequence"/>
</dbReference>
<dbReference type="InterPro" id="IPR016197">
    <property type="entry name" value="Chromo-like_dom_sf"/>
</dbReference>
<comment type="subunit">
    <text evidence="1">Component of the NuA4 histone acetyltransferase complex.</text>
</comment>
<comment type="caution">
    <text evidence="2">The sequence shown here is derived from an EMBL/GenBank/DDBJ whole genome shotgun (WGS) entry which is preliminary data.</text>
</comment>
<dbReference type="SUPFAM" id="SSF54160">
    <property type="entry name" value="Chromo domain-like"/>
    <property type="match status" value="1"/>
</dbReference>
<protein>
    <recommendedName>
        <fullName evidence="4">Chromo domain-containing protein</fullName>
    </recommendedName>
</protein>
<evidence type="ECO:0008006" key="4">
    <source>
        <dbReference type="Google" id="ProtNLM"/>
    </source>
</evidence>
<reference evidence="2 3" key="1">
    <citation type="submission" date="2020-07" db="EMBL/GenBank/DDBJ databases">
        <title>Metarhizium humberi genome.</title>
        <authorList>
            <person name="Lysoe E."/>
        </authorList>
    </citation>
    <scope>NUCLEOTIDE SEQUENCE [LARGE SCALE GENOMIC DNA]</scope>
    <source>
        <strain evidence="2 3">ESALQ1638</strain>
    </source>
</reference>
<keyword evidence="3" id="KW-1185">Reference proteome</keyword>
<accession>A0A9P8M379</accession>
<dbReference type="AlphaFoldDB" id="A0A9P8M379"/>
<evidence type="ECO:0000256" key="1">
    <source>
        <dbReference type="ARBA" id="ARBA00011353"/>
    </source>
</evidence>
<name>A0A9P8M379_9HYPO</name>
<gene>
    <name evidence="2" type="ORF">MHUMG1_08669</name>
</gene>
<dbReference type="EMBL" id="JACEFI010000020">
    <property type="protein sequence ID" value="KAH0593531.1"/>
    <property type="molecule type" value="Genomic_DNA"/>
</dbReference>
<evidence type="ECO:0000313" key="3">
    <source>
        <dbReference type="Proteomes" id="UP000764110"/>
    </source>
</evidence>
<evidence type="ECO:0000313" key="2">
    <source>
        <dbReference type="EMBL" id="KAH0593531.1"/>
    </source>
</evidence>